<name>A0ABC9VFP4_9BACL</name>
<dbReference type="InterPro" id="IPR038454">
    <property type="entry name" value="DnaA_N_sf"/>
</dbReference>
<sequence>MEGQTSSFWDQVKEKIAAKISVPSFETWFKNTTATIDNDWVIIECTNELQCDWIKARYSELIHQATYQVLGKEMRIFLAVNGEREQLEQQLKQQLQTPITIREYILSLEKKTDELEERVKRCEQIIDKLLAHHPVH</sequence>
<feature type="coiled-coil region" evidence="1">
    <location>
        <begin position="105"/>
        <end position="132"/>
    </location>
</feature>
<keyword evidence="1" id="KW-0175">Coiled coil</keyword>
<reference evidence="3 4" key="1">
    <citation type="journal article" date="2014" name="Appl. Microbiol. Biotechnol.">
        <title>Transformable facultative thermophile Geobacillus stearothermophilus NUB3621 as a host strain for metabolic engineering.</title>
        <authorList>
            <person name="Blanchard K."/>
            <person name="Robic S."/>
            <person name="Matsumura I."/>
        </authorList>
    </citation>
    <scope>NUCLEOTIDE SEQUENCE [LARGE SCALE GENOMIC DNA]</scope>
    <source>
        <strain evidence="3 4">NUB3621</strain>
    </source>
</reference>
<evidence type="ECO:0000313" key="4">
    <source>
        <dbReference type="Proteomes" id="UP000023566"/>
    </source>
</evidence>
<organism evidence="3 4">
    <name type="scientific">Parageobacillus genomosp. 1</name>
    <dbReference type="NCBI Taxonomy" id="1295642"/>
    <lineage>
        <taxon>Bacteria</taxon>
        <taxon>Bacillati</taxon>
        <taxon>Bacillota</taxon>
        <taxon>Bacilli</taxon>
        <taxon>Bacillales</taxon>
        <taxon>Anoxybacillaceae</taxon>
        <taxon>Parageobacillus</taxon>
    </lineage>
</organism>
<evidence type="ECO:0000313" key="3">
    <source>
        <dbReference type="EMBL" id="EZP77372.1"/>
    </source>
</evidence>
<gene>
    <name evidence="3" type="ORF">H839_07034</name>
</gene>
<dbReference type="Gene3D" id="3.30.300.180">
    <property type="match status" value="1"/>
</dbReference>
<protein>
    <recommendedName>
        <fullName evidence="2">DnaA N-terminal domain-containing protein</fullName>
    </recommendedName>
</protein>
<feature type="domain" description="DnaA N-terminal" evidence="2">
    <location>
        <begin position="7"/>
        <end position="65"/>
    </location>
</feature>
<comment type="caution">
    <text evidence="3">The sequence shown here is derived from an EMBL/GenBank/DDBJ whole genome shotgun (WGS) entry which is preliminary data.</text>
</comment>
<evidence type="ECO:0000259" key="2">
    <source>
        <dbReference type="Pfam" id="PF11638"/>
    </source>
</evidence>
<dbReference type="AlphaFoldDB" id="A0ABC9VFP4"/>
<dbReference type="RefSeq" id="WP_043904495.1">
    <property type="nucleotide sequence ID" value="NZ_CM002692.1"/>
</dbReference>
<dbReference type="InterPro" id="IPR024633">
    <property type="entry name" value="DnaA_N_dom"/>
</dbReference>
<keyword evidence="4" id="KW-1185">Reference proteome</keyword>
<evidence type="ECO:0000256" key="1">
    <source>
        <dbReference type="SAM" id="Coils"/>
    </source>
</evidence>
<dbReference type="EMBL" id="AOTZ01000004">
    <property type="protein sequence ID" value="EZP77372.1"/>
    <property type="molecule type" value="Genomic_DNA"/>
</dbReference>
<proteinExistence type="predicted"/>
<dbReference type="Proteomes" id="UP000023566">
    <property type="component" value="Chromosome"/>
</dbReference>
<dbReference type="Pfam" id="PF11638">
    <property type="entry name" value="DnaA_N"/>
    <property type="match status" value="1"/>
</dbReference>
<accession>A0ABC9VFP4</accession>